<dbReference type="GO" id="GO:0016020">
    <property type="term" value="C:membrane"/>
    <property type="evidence" value="ECO:0007669"/>
    <property type="project" value="UniProtKB-SubCell"/>
</dbReference>
<keyword evidence="2 5" id="KW-0812">Transmembrane</keyword>
<evidence type="ECO:0000256" key="2">
    <source>
        <dbReference type="ARBA" id="ARBA00022692"/>
    </source>
</evidence>
<dbReference type="Proteomes" id="UP000308149">
    <property type="component" value="Chromosome"/>
</dbReference>
<gene>
    <name evidence="7" type="ORF">FHQ07_11170</name>
</gene>
<dbReference type="OrthoDB" id="1628901at2"/>
<dbReference type="SUPFAM" id="SSF74653">
    <property type="entry name" value="TolA/TonB C-terminal domain"/>
    <property type="match status" value="1"/>
</dbReference>
<dbReference type="InterPro" id="IPR006260">
    <property type="entry name" value="TonB/TolA_C"/>
</dbReference>
<accession>A0A5B7ZSQ1</accession>
<dbReference type="InterPro" id="IPR037682">
    <property type="entry name" value="TonB_C"/>
</dbReference>
<dbReference type="Pfam" id="PF03544">
    <property type="entry name" value="TonB_C"/>
    <property type="match status" value="1"/>
</dbReference>
<evidence type="ECO:0000259" key="6">
    <source>
        <dbReference type="PROSITE" id="PS52015"/>
    </source>
</evidence>
<keyword evidence="3 5" id="KW-1133">Transmembrane helix</keyword>
<dbReference type="Gene3D" id="3.30.1150.10">
    <property type="match status" value="1"/>
</dbReference>
<dbReference type="InterPro" id="IPR008756">
    <property type="entry name" value="Peptidase_M56"/>
</dbReference>
<evidence type="ECO:0000256" key="1">
    <source>
        <dbReference type="ARBA" id="ARBA00004167"/>
    </source>
</evidence>
<dbReference type="AlphaFoldDB" id="A0A5B7ZSQ1"/>
<feature type="transmembrane region" description="Helical" evidence="5">
    <location>
        <begin position="34"/>
        <end position="56"/>
    </location>
</feature>
<evidence type="ECO:0000313" key="8">
    <source>
        <dbReference type="Proteomes" id="UP000308149"/>
    </source>
</evidence>
<feature type="domain" description="TonB C-terminal" evidence="6">
    <location>
        <begin position="418"/>
        <end position="514"/>
    </location>
</feature>
<dbReference type="RefSeq" id="WP_139716878.1">
    <property type="nucleotide sequence ID" value="NZ_CP040871.1"/>
</dbReference>
<reference evidence="7 8" key="1">
    <citation type="submission" date="2019-06" db="EMBL/GenBank/DDBJ databases">
        <title>Thermomonas aquatica sp. nov., isolated from an industrial wastewater treatment plant.</title>
        <authorList>
            <person name="Jeon J.H."/>
            <person name="Park D.-S."/>
        </authorList>
    </citation>
    <scope>NUCLEOTIDE SEQUENCE [LARGE SCALE GENOMIC DNA]</scope>
    <source>
        <strain evidence="7 8">SY21</strain>
    </source>
</reference>
<dbReference type="PANTHER" id="PTHR34978:SF3">
    <property type="entry name" value="SLR0241 PROTEIN"/>
    <property type="match status" value="1"/>
</dbReference>
<dbReference type="EMBL" id="CP040871">
    <property type="protein sequence ID" value="QDA57827.1"/>
    <property type="molecule type" value="Genomic_DNA"/>
</dbReference>
<proteinExistence type="predicted"/>
<organism evidence="7 8">
    <name type="scientific">Thermomonas aquatica</name>
    <dbReference type="NCBI Taxonomy" id="2202149"/>
    <lineage>
        <taxon>Bacteria</taxon>
        <taxon>Pseudomonadati</taxon>
        <taxon>Pseudomonadota</taxon>
        <taxon>Gammaproteobacteria</taxon>
        <taxon>Lysobacterales</taxon>
        <taxon>Lysobacteraceae</taxon>
        <taxon>Thermomonas</taxon>
    </lineage>
</organism>
<protein>
    <submittedName>
        <fullName evidence="7">TonB family protein</fullName>
    </submittedName>
</protein>
<name>A0A5B7ZSQ1_9GAMM</name>
<evidence type="ECO:0000313" key="7">
    <source>
        <dbReference type="EMBL" id="QDA57827.1"/>
    </source>
</evidence>
<feature type="transmembrane region" description="Helical" evidence="5">
    <location>
        <begin position="90"/>
        <end position="111"/>
    </location>
</feature>
<evidence type="ECO:0000256" key="5">
    <source>
        <dbReference type="SAM" id="Phobius"/>
    </source>
</evidence>
<keyword evidence="8" id="KW-1185">Reference proteome</keyword>
<dbReference type="KEGG" id="thes:FHQ07_11170"/>
<feature type="transmembrane region" description="Helical" evidence="5">
    <location>
        <begin position="181"/>
        <end position="200"/>
    </location>
</feature>
<dbReference type="PANTHER" id="PTHR34978">
    <property type="entry name" value="POSSIBLE SENSOR-TRANSDUCER PROTEIN BLAR"/>
    <property type="match status" value="1"/>
</dbReference>
<keyword evidence="4 5" id="KW-0472">Membrane</keyword>
<dbReference type="GO" id="GO:0055085">
    <property type="term" value="P:transmembrane transport"/>
    <property type="evidence" value="ECO:0007669"/>
    <property type="project" value="InterPro"/>
</dbReference>
<dbReference type="PROSITE" id="PS52015">
    <property type="entry name" value="TONB_CTD"/>
    <property type="match status" value="1"/>
</dbReference>
<evidence type="ECO:0000256" key="3">
    <source>
        <dbReference type="ARBA" id="ARBA00022989"/>
    </source>
</evidence>
<comment type="subcellular location">
    <subcellularLocation>
        <location evidence="1">Membrane</location>
        <topology evidence="1">Single-pass membrane protein</topology>
    </subcellularLocation>
</comment>
<dbReference type="Pfam" id="PF05569">
    <property type="entry name" value="Peptidase_M56"/>
    <property type="match status" value="1"/>
</dbReference>
<feature type="transmembrane region" description="Helical" evidence="5">
    <location>
        <begin position="6"/>
        <end position="27"/>
    </location>
</feature>
<dbReference type="NCBIfam" id="TIGR01352">
    <property type="entry name" value="tonB_Cterm"/>
    <property type="match status" value="1"/>
</dbReference>
<sequence>MAIADLYAWLIEATLVSSAAALAVLALRKLLRAAFGAGACHAAWSAVPVALLATLLPAAEADAPAAPLAAIRAPIRMLAAEAPPSTMPDIAAWTCIAWLCGCVAFAAFLWWQQRRFVRGLGDIAERGDGLLLADAVAGLPAAVGVWNARIVMPADAMSRYDTVERGLMLAHEREHIARGDLLANAFVAVLRCLFWFNPLVHFAARRFRHDQELACDARVIARHPQARRAYGEAMLKTQMATAMLPLGCHWGQSHPLKERIEMLKRPLPSTLRSVAGRGMVIAILLASGYAAWAAQPDVPVVVPAGQVAADMVLRVDDGKPMNMRLLTLPGRPFSVRSDESGKQMAIEGTVTRVQHDGQPALALEMRIVEDGKQVAAPKVVLRDGKAGAVQMGEEIRGEDGRTTFKGIRVDITLTDSATQPVATASHSMPPPVYPVDVLKQGVTGKVVLIVDVATDGSVSAAKIDRSAGDARLDAAALDAVKQWKFEPAMKDGKPVPGRVRVPVEFALDGDHAAPVEDARAVLTKQAAANGWSSYDKMVHSLNARWEKPAPPADEC</sequence>
<dbReference type="CDD" id="cd07341">
    <property type="entry name" value="M56_BlaR1_MecR1_like"/>
    <property type="match status" value="1"/>
</dbReference>
<evidence type="ECO:0000256" key="4">
    <source>
        <dbReference type="ARBA" id="ARBA00023136"/>
    </source>
</evidence>
<dbReference type="InterPro" id="IPR052173">
    <property type="entry name" value="Beta-lactam_resp_regulator"/>
</dbReference>